<evidence type="ECO:0000256" key="1">
    <source>
        <dbReference type="SAM" id="MobiDB-lite"/>
    </source>
</evidence>
<sequence length="278" mass="29515">MRRDKHPTPVDDSSDSPSEASGTTALERALPVRGDELREVGSALTHDTESPRWQRSLNRVLTVQHPVVESHVRMLRRRHPDHTPAQILRTLEREYLAAVTTGGAAVGASAVIPGIGIGISLALSGAETAYFLEASALYAQSVTEVHGIAVTDPERARTIVMAMMLGGPGADLVKQLAGEAIGKGPARQAFWGDLVAQRLPKAAMSGVSDLVRKQFVSRFVKSQGATIVGRAIPFGIGAVIGGVGNHTLGRKVVTSSRTAFGQAPARFPLELPAKKSRR</sequence>
<evidence type="ECO:0000313" key="3">
    <source>
        <dbReference type="Proteomes" id="UP001321486"/>
    </source>
</evidence>
<name>A0ABN6XXV7_9MICO</name>
<dbReference type="Proteomes" id="UP001321486">
    <property type="component" value="Chromosome"/>
</dbReference>
<feature type="compositionally biased region" description="Low complexity" evidence="1">
    <location>
        <begin position="15"/>
        <end position="24"/>
    </location>
</feature>
<keyword evidence="3" id="KW-1185">Reference proteome</keyword>
<evidence type="ECO:0008006" key="4">
    <source>
        <dbReference type="Google" id="ProtNLM"/>
    </source>
</evidence>
<protein>
    <recommendedName>
        <fullName evidence="4">Di-and tripeptidase</fullName>
    </recommendedName>
</protein>
<dbReference type="RefSeq" id="WP_286346561.1">
    <property type="nucleotide sequence ID" value="NZ_AP027732.1"/>
</dbReference>
<gene>
    <name evidence="2" type="ORF">GCM10025867_21130</name>
</gene>
<dbReference type="EMBL" id="AP027732">
    <property type="protein sequence ID" value="BDZ49872.1"/>
    <property type="molecule type" value="Genomic_DNA"/>
</dbReference>
<proteinExistence type="predicted"/>
<evidence type="ECO:0000313" key="2">
    <source>
        <dbReference type="EMBL" id="BDZ49872.1"/>
    </source>
</evidence>
<feature type="region of interest" description="Disordered" evidence="1">
    <location>
        <begin position="1"/>
        <end position="32"/>
    </location>
</feature>
<reference evidence="3" key="1">
    <citation type="journal article" date="2019" name="Int. J. Syst. Evol. Microbiol.">
        <title>The Global Catalogue of Microorganisms (GCM) 10K type strain sequencing project: providing services to taxonomists for standard genome sequencing and annotation.</title>
        <authorList>
            <consortium name="The Broad Institute Genomics Platform"/>
            <consortium name="The Broad Institute Genome Sequencing Center for Infectious Disease"/>
            <person name="Wu L."/>
            <person name="Ma J."/>
        </authorList>
    </citation>
    <scope>NUCLEOTIDE SEQUENCE [LARGE SCALE GENOMIC DNA]</scope>
    <source>
        <strain evidence="3">NBRC 108728</strain>
    </source>
</reference>
<organism evidence="2 3">
    <name type="scientific">Frondihabitans sucicola</name>
    <dbReference type="NCBI Taxonomy" id="1268041"/>
    <lineage>
        <taxon>Bacteria</taxon>
        <taxon>Bacillati</taxon>
        <taxon>Actinomycetota</taxon>
        <taxon>Actinomycetes</taxon>
        <taxon>Micrococcales</taxon>
        <taxon>Microbacteriaceae</taxon>
        <taxon>Frondihabitans</taxon>
    </lineage>
</organism>
<accession>A0ABN6XXV7</accession>